<feature type="region of interest" description="Disordered" evidence="1">
    <location>
        <begin position="77"/>
        <end position="97"/>
    </location>
</feature>
<organism evidence="2">
    <name type="scientific">Arion vulgaris</name>
    <dbReference type="NCBI Taxonomy" id="1028688"/>
    <lineage>
        <taxon>Eukaryota</taxon>
        <taxon>Metazoa</taxon>
        <taxon>Spiralia</taxon>
        <taxon>Lophotrochozoa</taxon>
        <taxon>Mollusca</taxon>
        <taxon>Gastropoda</taxon>
        <taxon>Heterobranchia</taxon>
        <taxon>Euthyneura</taxon>
        <taxon>Panpulmonata</taxon>
        <taxon>Eupulmonata</taxon>
        <taxon>Stylommatophora</taxon>
        <taxon>Helicina</taxon>
        <taxon>Arionoidea</taxon>
        <taxon>Arionidae</taxon>
        <taxon>Arion</taxon>
    </lineage>
</organism>
<gene>
    <name evidence="2" type="primary">ORF32613</name>
</gene>
<reference evidence="2" key="1">
    <citation type="submission" date="2014-12" db="EMBL/GenBank/DDBJ databases">
        <title>Insight into the proteome of Arion vulgaris.</title>
        <authorList>
            <person name="Aradska J."/>
            <person name="Bulat T."/>
            <person name="Smidak R."/>
            <person name="Sarate P."/>
            <person name="Gangsoo J."/>
            <person name="Sialana F."/>
            <person name="Bilban M."/>
            <person name="Lubec G."/>
        </authorList>
    </citation>
    <scope>NUCLEOTIDE SEQUENCE</scope>
    <source>
        <tissue evidence="2">Skin</tissue>
    </source>
</reference>
<dbReference type="EMBL" id="HACG01011430">
    <property type="protein sequence ID" value="CEK58295.1"/>
    <property type="molecule type" value="Transcribed_RNA"/>
</dbReference>
<feature type="non-terminal residue" evidence="2">
    <location>
        <position position="1"/>
    </location>
</feature>
<evidence type="ECO:0000313" key="2">
    <source>
        <dbReference type="EMBL" id="CEK58295.1"/>
    </source>
</evidence>
<name>A0A0B6YRZ7_9EUPU</name>
<accession>A0A0B6YRZ7</accession>
<protein>
    <submittedName>
        <fullName evidence="2">Uncharacterized protein</fullName>
    </submittedName>
</protein>
<feature type="non-terminal residue" evidence="2">
    <location>
        <position position="97"/>
    </location>
</feature>
<evidence type="ECO:0000256" key="1">
    <source>
        <dbReference type="SAM" id="MobiDB-lite"/>
    </source>
</evidence>
<proteinExistence type="predicted"/>
<sequence>KNTGDMFCENVTNANSESVKSDGNAYTEGTYQSSIKRKNSSGENVVHKVLTSRNHNELISRLENIDTSFQAEKHYLFSSENHPESDINEQELGSDIS</sequence>
<dbReference type="AlphaFoldDB" id="A0A0B6YRZ7"/>